<protein>
    <submittedName>
        <fullName evidence="1">Uncharacterized protein</fullName>
    </submittedName>
</protein>
<organism evidence="1 2">
    <name type="scientific">Mythimna loreyi</name>
    <dbReference type="NCBI Taxonomy" id="667449"/>
    <lineage>
        <taxon>Eukaryota</taxon>
        <taxon>Metazoa</taxon>
        <taxon>Ecdysozoa</taxon>
        <taxon>Arthropoda</taxon>
        <taxon>Hexapoda</taxon>
        <taxon>Insecta</taxon>
        <taxon>Pterygota</taxon>
        <taxon>Neoptera</taxon>
        <taxon>Endopterygota</taxon>
        <taxon>Lepidoptera</taxon>
        <taxon>Glossata</taxon>
        <taxon>Ditrysia</taxon>
        <taxon>Noctuoidea</taxon>
        <taxon>Noctuidae</taxon>
        <taxon>Noctuinae</taxon>
        <taxon>Hadenini</taxon>
        <taxon>Mythimna</taxon>
    </lineage>
</organism>
<sequence length="125" mass="13053">MMWTVALWCLVSGLVVAQTRADPVPLQGLQSDNSHPLTLVSDLTSRLGTHPSRLQDAARLSLPPLPSSQDLEAIKKVAQILVTLGQQVIPAIIGEPVSAGFGEPGASGGGDVDTPNDPVNIDRQA</sequence>
<dbReference type="EMBL" id="CM056796">
    <property type="protein sequence ID" value="KAJ8713775.1"/>
    <property type="molecule type" value="Genomic_DNA"/>
</dbReference>
<proteinExistence type="predicted"/>
<evidence type="ECO:0000313" key="1">
    <source>
        <dbReference type="EMBL" id="KAJ8713775.1"/>
    </source>
</evidence>
<name>A0ACC2QCS1_9NEOP</name>
<reference evidence="1" key="1">
    <citation type="submission" date="2023-03" db="EMBL/GenBank/DDBJ databases">
        <title>Chromosome-level genomes of two armyworms, Mythimna separata and Mythimna loreyi, provide insights into the biosynthesis and reception of sex pheromones.</title>
        <authorList>
            <person name="Zhao H."/>
        </authorList>
    </citation>
    <scope>NUCLEOTIDE SEQUENCE</scope>
    <source>
        <strain evidence="1">BeijingLab</strain>
    </source>
</reference>
<keyword evidence="2" id="KW-1185">Reference proteome</keyword>
<gene>
    <name evidence="1" type="ORF">PYW08_007395</name>
</gene>
<evidence type="ECO:0000313" key="2">
    <source>
        <dbReference type="Proteomes" id="UP001231649"/>
    </source>
</evidence>
<dbReference type="Proteomes" id="UP001231649">
    <property type="component" value="Chromosome 20"/>
</dbReference>
<accession>A0ACC2QCS1</accession>
<comment type="caution">
    <text evidence="1">The sequence shown here is derived from an EMBL/GenBank/DDBJ whole genome shotgun (WGS) entry which is preliminary data.</text>
</comment>